<evidence type="ECO:0000313" key="2">
    <source>
        <dbReference type="Proteomes" id="UP000694308"/>
    </source>
</evidence>
<dbReference type="Proteomes" id="UP000694308">
    <property type="component" value="Unassembled WGS sequence"/>
</dbReference>
<evidence type="ECO:0008006" key="3">
    <source>
        <dbReference type="Google" id="ProtNLM"/>
    </source>
</evidence>
<reference evidence="1" key="1">
    <citation type="submission" date="2020-12" db="EMBL/GenBank/DDBJ databases">
        <title>Clostridium thailandense sp. nov., a novel acetogenic bacterium isolated from peat land soil in Thailand.</title>
        <authorList>
            <person name="Chaikitkaew S."/>
            <person name="Birkeland N.K."/>
        </authorList>
    </citation>
    <scope>NUCLEOTIDE SEQUENCE</scope>
    <source>
        <strain evidence="1">PL3</strain>
    </source>
</reference>
<proteinExistence type="predicted"/>
<keyword evidence="2" id="KW-1185">Reference proteome</keyword>
<accession>A0A949TQE1</accession>
<protein>
    <recommendedName>
        <fullName evidence="3">VCBS repeat-containing protein</fullName>
    </recommendedName>
</protein>
<comment type="caution">
    <text evidence="1">The sequence shown here is derived from an EMBL/GenBank/DDBJ whole genome shotgun (WGS) entry which is preliminary data.</text>
</comment>
<name>A0A949TQE1_9CLOT</name>
<sequence length="416" mass="47448">MQILGIVAGIVISFTSLTGCGKVGDTISLIQAPMLLSSKQDDLDKTLKKILMPDDEYVYPKNAEKKQAIFIEDIDQDGKPEAFILYRDMKENRQAQLLMLKELDGKWNKVFNIETNLNAIDYFSLKDLDGSGNKEVIFGASASDSDFKKQLFIYEWDGKALIKKVDRTYEYIDIDDYNEDKKLDILILDGEINKLQSAEMLSYEKGQLKSRALVDLNPDGVHENVVSGKLADGKKALFIDSALGAHSMLTEIVSYDNGKLVKVGNEKDGVLFKAYSLYSRDINKDGITEVGGMYIPKGFEDAAMAEIPFIYIYADYYQNGTKQVTEERYMDKGQHFYITIPAKWRGKLTIQKLDKGVKLVDNKDKKILFEVRWANKESYNEAKTKLGETKNTIFYNNINKELYIENNNFHLLEDEF</sequence>
<dbReference type="AlphaFoldDB" id="A0A949TQE1"/>
<organism evidence="1 2">
    <name type="scientific">Clostridium thailandense</name>
    <dbReference type="NCBI Taxonomy" id="2794346"/>
    <lineage>
        <taxon>Bacteria</taxon>
        <taxon>Bacillati</taxon>
        <taxon>Bacillota</taxon>
        <taxon>Clostridia</taxon>
        <taxon>Eubacteriales</taxon>
        <taxon>Clostridiaceae</taxon>
        <taxon>Clostridium</taxon>
    </lineage>
</organism>
<gene>
    <name evidence="1" type="ORF">I6U48_27540</name>
</gene>
<evidence type="ECO:0000313" key="1">
    <source>
        <dbReference type="EMBL" id="MBV7276630.1"/>
    </source>
</evidence>
<dbReference type="EMBL" id="JAEEGC010000191">
    <property type="protein sequence ID" value="MBV7276630.1"/>
    <property type="molecule type" value="Genomic_DNA"/>
</dbReference>